<reference evidence="2" key="1">
    <citation type="submission" date="2023-02" db="EMBL/GenBank/DDBJ databases">
        <title>Kitasatospora phosalacinea NBRC 14627.</title>
        <authorList>
            <person name="Ichikawa N."/>
            <person name="Sato H."/>
            <person name="Tonouchi N."/>
        </authorList>
    </citation>
    <scope>NUCLEOTIDE SEQUENCE</scope>
    <source>
        <strain evidence="2">NBRC 14627</strain>
    </source>
</reference>
<accession>A0A9W6QG29</accession>
<keyword evidence="1" id="KW-0472">Membrane</keyword>
<dbReference type="RefSeq" id="WP_285740525.1">
    <property type="nucleotide sequence ID" value="NZ_BSSA01000043.1"/>
</dbReference>
<evidence type="ECO:0000256" key="1">
    <source>
        <dbReference type="SAM" id="Phobius"/>
    </source>
</evidence>
<name>A0A9W6QG29_9ACTN</name>
<dbReference type="EMBL" id="BSSA01000043">
    <property type="protein sequence ID" value="GLW74966.1"/>
    <property type="molecule type" value="Genomic_DNA"/>
</dbReference>
<keyword evidence="1" id="KW-1133">Transmembrane helix</keyword>
<organism evidence="2 3">
    <name type="scientific">Kitasatospora phosalacinea</name>
    <dbReference type="NCBI Taxonomy" id="2065"/>
    <lineage>
        <taxon>Bacteria</taxon>
        <taxon>Bacillati</taxon>
        <taxon>Actinomycetota</taxon>
        <taxon>Actinomycetes</taxon>
        <taxon>Kitasatosporales</taxon>
        <taxon>Streptomycetaceae</taxon>
        <taxon>Kitasatospora</taxon>
    </lineage>
</organism>
<keyword evidence="1" id="KW-0812">Transmembrane</keyword>
<feature type="transmembrane region" description="Helical" evidence="1">
    <location>
        <begin position="12"/>
        <end position="32"/>
    </location>
</feature>
<dbReference type="AlphaFoldDB" id="A0A9W6QG29"/>
<gene>
    <name evidence="2" type="ORF">Kpho02_72630</name>
</gene>
<dbReference type="Proteomes" id="UP001165041">
    <property type="component" value="Unassembled WGS sequence"/>
</dbReference>
<evidence type="ECO:0000313" key="2">
    <source>
        <dbReference type="EMBL" id="GLW74966.1"/>
    </source>
</evidence>
<evidence type="ECO:0000313" key="3">
    <source>
        <dbReference type="Proteomes" id="UP001165041"/>
    </source>
</evidence>
<protein>
    <submittedName>
        <fullName evidence="2">Uncharacterized protein</fullName>
    </submittedName>
</protein>
<sequence>MSIEIQRPQPLRGSLPVGATTIVILTVVVVITATIRPGVLNNPLAATAATTVVGTVVAWLTGRALRSTQRLRWNPGR</sequence>
<proteinExistence type="predicted"/>
<comment type="caution">
    <text evidence="2">The sequence shown here is derived from an EMBL/GenBank/DDBJ whole genome shotgun (WGS) entry which is preliminary data.</text>
</comment>
<feature type="transmembrane region" description="Helical" evidence="1">
    <location>
        <begin position="44"/>
        <end position="62"/>
    </location>
</feature>